<feature type="domain" description="C2" evidence="2">
    <location>
        <begin position="109"/>
        <end position="242"/>
    </location>
</feature>
<comment type="caution">
    <text evidence="3">The sequence shown here is derived from an EMBL/GenBank/DDBJ whole genome shotgun (WGS) entry which is preliminary data.</text>
</comment>
<reference evidence="3 4" key="1">
    <citation type="submission" date="2024-11" db="EMBL/GenBank/DDBJ databases">
        <title>Adaptive evolution of stress response genes in parasites aligns with host niche diversity.</title>
        <authorList>
            <person name="Hahn C."/>
            <person name="Resl P."/>
        </authorList>
    </citation>
    <scope>NUCLEOTIDE SEQUENCE [LARGE SCALE GENOMIC DNA]</scope>
    <source>
        <strain evidence="3">EGGRZ-B1_66</strain>
        <tissue evidence="3">Body</tissue>
    </source>
</reference>
<dbReference type="CDD" id="cd08402">
    <property type="entry name" value="C2B_Synaptotagmin-1"/>
    <property type="match status" value="1"/>
</dbReference>
<dbReference type="SUPFAM" id="SSF49562">
    <property type="entry name" value="C2 domain (Calcium/lipid-binding domain, CaLB)"/>
    <property type="match status" value="2"/>
</dbReference>
<dbReference type="Gene3D" id="2.60.40.150">
    <property type="entry name" value="C2 domain"/>
    <property type="match status" value="3"/>
</dbReference>
<evidence type="ECO:0000259" key="2">
    <source>
        <dbReference type="PROSITE" id="PS50004"/>
    </source>
</evidence>
<dbReference type="InterPro" id="IPR001565">
    <property type="entry name" value="Synaptotagmin"/>
</dbReference>
<proteinExistence type="predicted"/>
<dbReference type="PANTHER" id="PTHR10024">
    <property type="entry name" value="SYNAPTOTAGMIN"/>
    <property type="match status" value="1"/>
</dbReference>
<dbReference type="SMART" id="SM00239">
    <property type="entry name" value="C2"/>
    <property type="match status" value="1"/>
</dbReference>
<dbReference type="InterPro" id="IPR000008">
    <property type="entry name" value="C2_dom"/>
</dbReference>
<dbReference type="PANTHER" id="PTHR10024:SF227">
    <property type="entry name" value="SYNAPTOTAGMIN 1"/>
    <property type="match status" value="1"/>
</dbReference>
<evidence type="ECO:0000256" key="1">
    <source>
        <dbReference type="ARBA" id="ARBA00022737"/>
    </source>
</evidence>
<dbReference type="AlphaFoldDB" id="A0ABD2QFX4"/>
<gene>
    <name evidence="3" type="primary">SYT1_1</name>
    <name evidence="3" type="ORF">Ciccas_003135</name>
</gene>
<organism evidence="3 4">
    <name type="scientific">Cichlidogyrus casuarinus</name>
    <dbReference type="NCBI Taxonomy" id="1844966"/>
    <lineage>
        <taxon>Eukaryota</taxon>
        <taxon>Metazoa</taxon>
        <taxon>Spiralia</taxon>
        <taxon>Lophotrochozoa</taxon>
        <taxon>Platyhelminthes</taxon>
        <taxon>Monogenea</taxon>
        <taxon>Monopisthocotylea</taxon>
        <taxon>Dactylogyridea</taxon>
        <taxon>Ancyrocephalidae</taxon>
        <taxon>Cichlidogyrus</taxon>
    </lineage>
</organism>
<dbReference type="Pfam" id="PF00168">
    <property type="entry name" value="C2"/>
    <property type="match status" value="3"/>
</dbReference>
<dbReference type="FunFam" id="2.60.40.150:FF:000182">
    <property type="entry name" value="Synaptotagmin 8"/>
    <property type="match status" value="1"/>
</dbReference>
<keyword evidence="4" id="KW-1185">Reference proteome</keyword>
<keyword evidence="1" id="KW-0677">Repeat</keyword>
<accession>A0ABD2QFX4</accession>
<dbReference type="PROSITE" id="PS50004">
    <property type="entry name" value="C2"/>
    <property type="match status" value="1"/>
</dbReference>
<dbReference type="EMBL" id="JBJKFK010000275">
    <property type="protein sequence ID" value="KAL3318207.1"/>
    <property type="molecule type" value="Genomic_DNA"/>
</dbReference>
<dbReference type="InterPro" id="IPR035892">
    <property type="entry name" value="C2_domain_sf"/>
</dbReference>
<evidence type="ECO:0000313" key="4">
    <source>
        <dbReference type="Proteomes" id="UP001626550"/>
    </source>
</evidence>
<dbReference type="Proteomes" id="UP001626550">
    <property type="component" value="Unassembled WGS sequence"/>
</dbReference>
<protein>
    <submittedName>
        <fullName evidence="3">Arf guanine nucleotide exchange factor syt1</fullName>
    </submittedName>
</protein>
<evidence type="ECO:0000313" key="3">
    <source>
        <dbReference type="EMBL" id="KAL3318207.1"/>
    </source>
</evidence>
<dbReference type="PRINTS" id="PR00399">
    <property type="entry name" value="SYNAPTOTAGMN"/>
</dbReference>
<name>A0ABD2QFX4_9PLAT</name>
<sequence length="251" mass="28500">MEDGADSKCEQQISGKIEFSIEYFFDKSELTVCVMRAIDLPAMDLNGSSDPYYAEVAGKTLVLSIYDFDRFSKHDQIGQVKVPLSSLDLAEKFQEWREIEAVQDKDSNRLGEICFSLRYVPTSGRLNINILEARNLKKMDVGGLSDPYVKISLLINGKRVRKKKTSTKMFTLNPYYNESFAFELPFDQVPKANLIVSVVDYDRIGNSEPIGRVILGCNVTGAALSHWTDMLTNPRRPIANWHTLQEMPEKK</sequence>
<dbReference type="PRINTS" id="PR00360">
    <property type="entry name" value="C2DOMAIN"/>
</dbReference>